<organism evidence="2 3">
    <name type="scientific">Pleurodeles waltl</name>
    <name type="common">Iberian ribbed newt</name>
    <dbReference type="NCBI Taxonomy" id="8319"/>
    <lineage>
        <taxon>Eukaryota</taxon>
        <taxon>Metazoa</taxon>
        <taxon>Chordata</taxon>
        <taxon>Craniata</taxon>
        <taxon>Vertebrata</taxon>
        <taxon>Euteleostomi</taxon>
        <taxon>Amphibia</taxon>
        <taxon>Batrachia</taxon>
        <taxon>Caudata</taxon>
        <taxon>Salamandroidea</taxon>
        <taxon>Salamandridae</taxon>
        <taxon>Pleurodelinae</taxon>
        <taxon>Pleurodeles</taxon>
    </lineage>
</organism>
<dbReference type="GO" id="GO:0034080">
    <property type="term" value="P:CENP-A containing chromatin assembly"/>
    <property type="evidence" value="ECO:0007669"/>
    <property type="project" value="InterPro"/>
</dbReference>
<comment type="caution">
    <text evidence="2">The sequence shown here is derived from an EMBL/GenBank/DDBJ whole genome shotgun (WGS) entry which is preliminary data.</text>
</comment>
<accession>A0AAV7T2D2</accession>
<evidence type="ECO:0000313" key="2">
    <source>
        <dbReference type="EMBL" id="KAJ1170562.1"/>
    </source>
</evidence>
<sequence length="179" mass="20242">MDRWEHVCSVFALSLKAHCPVKRSLKLEDSAKSRDIPTPSKKKQMLDKIFSPTTGTCQLSPCISPSKENERRRKLSSAAENTSSHPLEAGRPSREQTQKDVLDDFMVLHSRAEKSLASFIKMRTNLKSLKALEGSKELETILGVSDRSLDLKSELRRTKELIAEVKKVKVTRLRNTKPL</sequence>
<dbReference type="AlphaFoldDB" id="A0AAV7T2D2"/>
<proteinExistence type="predicted"/>
<dbReference type="InterPro" id="IPR009601">
    <property type="entry name" value="CENP-R"/>
</dbReference>
<dbReference type="PANTHER" id="PTHR15581">
    <property type="entry name" value="CENTROMERE PROTEIN R"/>
    <property type="match status" value="1"/>
</dbReference>
<name>A0AAV7T2D2_PLEWA</name>
<evidence type="ECO:0000256" key="1">
    <source>
        <dbReference type="SAM" id="MobiDB-lite"/>
    </source>
</evidence>
<keyword evidence="3" id="KW-1185">Reference proteome</keyword>
<feature type="region of interest" description="Disordered" evidence="1">
    <location>
        <begin position="60"/>
        <end position="96"/>
    </location>
</feature>
<dbReference type="Proteomes" id="UP001066276">
    <property type="component" value="Chromosome 4_1"/>
</dbReference>
<dbReference type="GO" id="GO:0005654">
    <property type="term" value="C:nucleoplasm"/>
    <property type="evidence" value="ECO:0007669"/>
    <property type="project" value="TreeGrafter"/>
</dbReference>
<protein>
    <recommendedName>
        <fullName evidence="4">Centromere protein R</fullName>
    </recommendedName>
</protein>
<evidence type="ECO:0008006" key="4">
    <source>
        <dbReference type="Google" id="ProtNLM"/>
    </source>
</evidence>
<evidence type="ECO:0000313" key="3">
    <source>
        <dbReference type="Proteomes" id="UP001066276"/>
    </source>
</evidence>
<dbReference type="GO" id="GO:0006355">
    <property type="term" value="P:regulation of DNA-templated transcription"/>
    <property type="evidence" value="ECO:0007669"/>
    <property type="project" value="InterPro"/>
</dbReference>
<gene>
    <name evidence="2" type="ORF">NDU88_002436</name>
</gene>
<dbReference type="Pfam" id="PF06729">
    <property type="entry name" value="CENP-R"/>
    <property type="match status" value="1"/>
</dbReference>
<dbReference type="PANTHER" id="PTHR15581:SF0">
    <property type="entry name" value="CENTROMERE PROTEIN R"/>
    <property type="match status" value="1"/>
</dbReference>
<reference evidence="2" key="1">
    <citation type="journal article" date="2022" name="bioRxiv">
        <title>Sequencing and chromosome-scale assembly of the giantPleurodeles waltlgenome.</title>
        <authorList>
            <person name="Brown T."/>
            <person name="Elewa A."/>
            <person name="Iarovenko S."/>
            <person name="Subramanian E."/>
            <person name="Araus A.J."/>
            <person name="Petzold A."/>
            <person name="Susuki M."/>
            <person name="Suzuki K.-i.T."/>
            <person name="Hayashi T."/>
            <person name="Toyoda A."/>
            <person name="Oliveira C."/>
            <person name="Osipova E."/>
            <person name="Leigh N.D."/>
            <person name="Simon A."/>
            <person name="Yun M.H."/>
        </authorList>
    </citation>
    <scope>NUCLEOTIDE SEQUENCE</scope>
    <source>
        <strain evidence="2">20211129_DDA</strain>
        <tissue evidence="2">Liver</tissue>
    </source>
</reference>
<dbReference type="EMBL" id="JANPWB010000007">
    <property type="protein sequence ID" value="KAJ1170562.1"/>
    <property type="molecule type" value="Genomic_DNA"/>
</dbReference>